<dbReference type="PANTHER" id="PTHR30055:SF220">
    <property type="entry name" value="TETR-FAMILY REGULATORY PROTEIN"/>
    <property type="match status" value="1"/>
</dbReference>
<dbReference type="PROSITE" id="PS50977">
    <property type="entry name" value="HTH_TETR_2"/>
    <property type="match status" value="1"/>
</dbReference>
<dbReference type="Pfam" id="PF13305">
    <property type="entry name" value="TetR_C_33"/>
    <property type="match status" value="1"/>
</dbReference>
<dbReference type="PANTHER" id="PTHR30055">
    <property type="entry name" value="HTH-TYPE TRANSCRIPTIONAL REGULATOR RUTR"/>
    <property type="match status" value="1"/>
</dbReference>
<dbReference type="InterPro" id="IPR025996">
    <property type="entry name" value="MT1864/Rv1816-like_C"/>
</dbReference>
<evidence type="ECO:0000256" key="2">
    <source>
        <dbReference type="ARBA" id="ARBA00023125"/>
    </source>
</evidence>
<evidence type="ECO:0000313" key="6">
    <source>
        <dbReference type="EMBL" id="MBB2165039.1"/>
    </source>
</evidence>
<organism evidence="8 9">
    <name type="scientific">Gluconacetobacter dulcium</name>
    <dbReference type="NCBI Taxonomy" id="2729096"/>
    <lineage>
        <taxon>Bacteria</taxon>
        <taxon>Pseudomonadati</taxon>
        <taxon>Pseudomonadota</taxon>
        <taxon>Alphaproteobacteria</taxon>
        <taxon>Acetobacterales</taxon>
        <taxon>Acetobacteraceae</taxon>
        <taxon>Gluconacetobacter</taxon>
    </lineage>
</organism>
<dbReference type="EMBL" id="JABEQP010000012">
    <property type="protein sequence ID" value="MBB2198856.1"/>
    <property type="molecule type" value="Genomic_DNA"/>
</dbReference>
<evidence type="ECO:0000256" key="3">
    <source>
        <dbReference type="ARBA" id="ARBA00023163"/>
    </source>
</evidence>
<dbReference type="EMBL" id="JABEQO010000012">
    <property type="protein sequence ID" value="MBB2165039.1"/>
    <property type="molecule type" value="Genomic_DNA"/>
</dbReference>
<evidence type="ECO:0000313" key="11">
    <source>
        <dbReference type="Proteomes" id="UP000561077"/>
    </source>
</evidence>
<keyword evidence="10" id="KW-1185">Reference proteome</keyword>
<protein>
    <submittedName>
        <fullName evidence="8">TetR/AcrR family transcriptional regulator</fullName>
    </submittedName>
</protein>
<dbReference type="InterPro" id="IPR009057">
    <property type="entry name" value="Homeodomain-like_sf"/>
</dbReference>
<dbReference type="EMBL" id="JABEQN010000012">
    <property type="protein sequence ID" value="MBB2194175.1"/>
    <property type="molecule type" value="Genomic_DNA"/>
</dbReference>
<keyword evidence="1" id="KW-0805">Transcription regulation</keyword>
<evidence type="ECO:0000256" key="1">
    <source>
        <dbReference type="ARBA" id="ARBA00023015"/>
    </source>
</evidence>
<accession>A0A7W4K1V1</accession>
<evidence type="ECO:0000313" key="7">
    <source>
        <dbReference type="EMBL" id="MBB2194175.1"/>
    </source>
</evidence>
<dbReference type="Gene3D" id="1.10.357.10">
    <property type="entry name" value="Tetracycline Repressor, domain 2"/>
    <property type="match status" value="1"/>
</dbReference>
<gene>
    <name evidence="7" type="ORF">HLH25_11100</name>
    <name evidence="6" type="ORF">HLH26_10915</name>
    <name evidence="8" type="ORF">HLH44_15580</name>
</gene>
<name>A0A7W4K1V1_9PROT</name>
<evidence type="ECO:0000313" key="8">
    <source>
        <dbReference type="EMBL" id="MBB2198856.1"/>
    </source>
</evidence>
<evidence type="ECO:0000259" key="5">
    <source>
        <dbReference type="PROSITE" id="PS50977"/>
    </source>
</evidence>
<feature type="DNA-binding region" description="H-T-H motif" evidence="4">
    <location>
        <begin position="35"/>
        <end position="54"/>
    </location>
</feature>
<dbReference type="Proteomes" id="UP000530320">
    <property type="component" value="Unassembled WGS sequence"/>
</dbReference>
<proteinExistence type="predicted"/>
<dbReference type="GO" id="GO:0000976">
    <property type="term" value="F:transcription cis-regulatory region binding"/>
    <property type="evidence" value="ECO:0007669"/>
    <property type="project" value="TreeGrafter"/>
</dbReference>
<dbReference type="AlphaFoldDB" id="A0A7W4K1V1"/>
<dbReference type="Proteomes" id="UP000561077">
    <property type="component" value="Unassembled WGS sequence"/>
</dbReference>
<evidence type="ECO:0000256" key="4">
    <source>
        <dbReference type="PROSITE-ProRule" id="PRU00335"/>
    </source>
</evidence>
<evidence type="ECO:0000313" key="9">
    <source>
        <dbReference type="Proteomes" id="UP000530320"/>
    </source>
</evidence>
<dbReference type="GO" id="GO:0003700">
    <property type="term" value="F:DNA-binding transcription factor activity"/>
    <property type="evidence" value="ECO:0007669"/>
    <property type="project" value="TreeGrafter"/>
</dbReference>
<keyword evidence="3" id="KW-0804">Transcription</keyword>
<keyword evidence="2 4" id="KW-0238">DNA-binding</keyword>
<dbReference type="Pfam" id="PF00440">
    <property type="entry name" value="TetR_N"/>
    <property type="match status" value="1"/>
</dbReference>
<evidence type="ECO:0000313" key="10">
    <source>
        <dbReference type="Proteomes" id="UP000540490"/>
    </source>
</evidence>
<dbReference type="SUPFAM" id="SSF48498">
    <property type="entry name" value="Tetracyclin repressor-like, C-terminal domain"/>
    <property type="match status" value="1"/>
</dbReference>
<sequence length="200" mass="21898">MRETDGRPYHHGDLHRVLVETALAMLATDQHWTFTLREVARQAGVSHGAPYKHFRDKGALLSQLAKIGFERLAAVMENALSPPDRPFRTRFLAAGEACIAFAQEQPGLYRLMFSMDADKAADPEVHDAAMTSFGILLRFLEDGQRTGVFRDSPLTAQATACWAQVHGLAMLMLDGQLTEEKVGPTPIPAALDILLAGLSS</sequence>
<dbReference type="RefSeq" id="WP_182974124.1">
    <property type="nucleotide sequence ID" value="NZ_JABEQN010000012.1"/>
</dbReference>
<comment type="caution">
    <text evidence="8">The sequence shown here is derived from an EMBL/GenBank/DDBJ whole genome shotgun (WGS) entry which is preliminary data.</text>
</comment>
<dbReference type="SUPFAM" id="SSF46689">
    <property type="entry name" value="Homeodomain-like"/>
    <property type="match status" value="1"/>
</dbReference>
<dbReference type="InterPro" id="IPR001647">
    <property type="entry name" value="HTH_TetR"/>
</dbReference>
<dbReference type="InterPro" id="IPR050109">
    <property type="entry name" value="HTH-type_TetR-like_transc_reg"/>
</dbReference>
<dbReference type="InterPro" id="IPR036271">
    <property type="entry name" value="Tet_transcr_reg_TetR-rel_C_sf"/>
</dbReference>
<reference evidence="9 10" key="1">
    <citation type="submission" date="2020-04" db="EMBL/GenBank/DDBJ databases">
        <title>Description of novel Gluconacetobacter.</title>
        <authorList>
            <person name="Sombolestani A."/>
        </authorList>
    </citation>
    <scope>NUCLEOTIDE SEQUENCE [LARGE SCALE GENOMIC DNA]</scope>
    <source>
        <strain evidence="7 10">LMG 1728</strain>
        <strain evidence="6 11">LMG 1731</strain>
        <strain evidence="8 9">LMG 22058</strain>
    </source>
</reference>
<dbReference type="Proteomes" id="UP000540490">
    <property type="component" value="Unassembled WGS sequence"/>
</dbReference>
<feature type="domain" description="HTH tetR-type" evidence="5">
    <location>
        <begin position="12"/>
        <end position="72"/>
    </location>
</feature>